<keyword evidence="1" id="KW-0677">Repeat</keyword>
<name>A0A084Y4W3_9PROT</name>
<dbReference type="NCBIfam" id="TIGR03696">
    <property type="entry name" value="Rhs_assc_core"/>
    <property type="match status" value="1"/>
</dbReference>
<dbReference type="InterPro" id="IPR054246">
    <property type="entry name" value="DUF6973"/>
</dbReference>
<dbReference type="Pfam" id="PF25023">
    <property type="entry name" value="TEN_YD-shell"/>
    <property type="match status" value="1"/>
</dbReference>
<dbReference type="NCBIfam" id="TIGR01643">
    <property type="entry name" value="YD_repeat_2x"/>
    <property type="match status" value="5"/>
</dbReference>
<dbReference type="EMBL" id="JDSS02000007">
    <property type="protein sequence ID" value="KFB69757.1"/>
    <property type="molecule type" value="Genomic_DNA"/>
</dbReference>
<feature type="domain" description="DUF6531" evidence="3">
    <location>
        <begin position="61"/>
        <end position="137"/>
    </location>
</feature>
<proteinExistence type="predicted"/>
<dbReference type="InterPro" id="IPR045351">
    <property type="entry name" value="DUF6531"/>
</dbReference>
<dbReference type="RefSeq" id="WP_034921743.1">
    <property type="nucleotide sequence ID" value="NZ_JDSS02000007.1"/>
</dbReference>
<evidence type="ECO:0000256" key="2">
    <source>
        <dbReference type="SAM" id="SignalP"/>
    </source>
</evidence>
<feature type="domain" description="DUF6973" evidence="4">
    <location>
        <begin position="1017"/>
        <end position="1102"/>
    </location>
</feature>
<feature type="signal peptide" evidence="2">
    <location>
        <begin position="1"/>
        <end position="26"/>
    </location>
</feature>
<feature type="domain" description="Teneurin-like YD-shell" evidence="5">
    <location>
        <begin position="741"/>
        <end position="994"/>
    </location>
</feature>
<dbReference type="InterPro" id="IPR031325">
    <property type="entry name" value="RHS_repeat"/>
</dbReference>
<dbReference type="InterPro" id="IPR056823">
    <property type="entry name" value="TEN-like_YD-shell"/>
</dbReference>
<feature type="chain" id="PRO_5001785522" evidence="2">
    <location>
        <begin position="27"/>
        <end position="1127"/>
    </location>
</feature>
<comment type="caution">
    <text evidence="6">The sequence shown here is derived from an EMBL/GenBank/DDBJ whole genome shotgun (WGS) entry which is preliminary data.</text>
</comment>
<accession>A0A084Y4W3</accession>
<dbReference type="Pfam" id="PF22322">
    <property type="entry name" value="DUF6973"/>
    <property type="match status" value="1"/>
</dbReference>
<dbReference type="SUPFAM" id="SSF101898">
    <property type="entry name" value="NHL repeat"/>
    <property type="match status" value="1"/>
</dbReference>
<organism evidence="6 7">
    <name type="scientific">Candidatus Accumulibacter vicinus</name>
    <dbReference type="NCBI Taxonomy" id="2954382"/>
    <lineage>
        <taxon>Bacteria</taxon>
        <taxon>Pseudomonadati</taxon>
        <taxon>Pseudomonadota</taxon>
        <taxon>Betaproteobacteria</taxon>
        <taxon>Candidatus Accumulibacter</taxon>
    </lineage>
</organism>
<reference evidence="6 7" key="1">
    <citation type="submission" date="2014-07" db="EMBL/GenBank/DDBJ databases">
        <title>Expanding our view of genomic diversity in Candidatus Accumulibacter clades.</title>
        <authorList>
            <person name="Skennerton C.T."/>
            <person name="Barr J.J."/>
            <person name="Slater F.R."/>
            <person name="Bond P.L."/>
            <person name="Tyson G.W."/>
        </authorList>
    </citation>
    <scope>NUCLEOTIDE SEQUENCE [LARGE SCALE GENOMIC DNA]</scope>
    <source>
        <strain evidence="7">SK-01</strain>
    </source>
</reference>
<dbReference type="AlphaFoldDB" id="A0A084Y4W3"/>
<evidence type="ECO:0000259" key="4">
    <source>
        <dbReference type="Pfam" id="PF22322"/>
    </source>
</evidence>
<dbReference type="InterPro" id="IPR050708">
    <property type="entry name" value="T6SS_VgrG/RHS"/>
</dbReference>
<dbReference type="Pfam" id="PF05593">
    <property type="entry name" value="RHS_repeat"/>
    <property type="match status" value="5"/>
</dbReference>
<dbReference type="Pfam" id="PF20148">
    <property type="entry name" value="DUF6531"/>
    <property type="match status" value="1"/>
</dbReference>
<gene>
    <name evidence="6" type="primary">wapA_1</name>
    <name evidence="6" type="ORF">CAPSK01_000470</name>
</gene>
<evidence type="ECO:0000313" key="7">
    <source>
        <dbReference type="Proteomes" id="UP000019812"/>
    </source>
</evidence>
<dbReference type="InterPro" id="IPR022385">
    <property type="entry name" value="Rhs_assc_core"/>
</dbReference>
<dbReference type="PANTHER" id="PTHR32305">
    <property type="match status" value="1"/>
</dbReference>
<evidence type="ECO:0000313" key="6">
    <source>
        <dbReference type="EMBL" id="KFB69757.1"/>
    </source>
</evidence>
<dbReference type="Gene3D" id="2.180.10.10">
    <property type="entry name" value="RHS repeat-associated core"/>
    <property type="match status" value="2"/>
</dbReference>
<evidence type="ECO:0000256" key="1">
    <source>
        <dbReference type="ARBA" id="ARBA00022737"/>
    </source>
</evidence>
<dbReference type="InterPro" id="IPR006530">
    <property type="entry name" value="YD"/>
</dbReference>
<protein>
    <submittedName>
        <fullName evidence="6">Cell wall-associated polypeptide CWBP200</fullName>
    </submittedName>
</protein>
<evidence type="ECO:0000259" key="3">
    <source>
        <dbReference type="Pfam" id="PF20148"/>
    </source>
</evidence>
<evidence type="ECO:0000259" key="5">
    <source>
        <dbReference type="Pfam" id="PF25023"/>
    </source>
</evidence>
<sequence length="1127" mass="122304" precursor="true">MTHLRWLRIVLLGWLLGLAVSLPSHAYHFPWDQGHDTTNWNNPTPPGPCQGPTCTPCNSTGSPVYIPTGHFLWSDTDIVLKGRPSLGIVRTYNSHDPRDGMFGNGWTIGVDGGLYLATDGMSSKYVLRAADGKRYDYPKATDGTITAPAGRFDQVAPQTDGSVHLINLDGSGKVFRSDGKLAIDVDANGNRIIYTYDGSDRLKSLSDGNGRTLNFSYNSGGRVSHVTDHAGRTWQYDYDGAGNLTTVTDPLGGVRRYAYAAYTATGDGQTYQHLTQVTDPSGVIVTQVTYSGERVLSYTEGANSYRYVYDTGRRQVAKTDSVGSQWRYVYDDKGLIPEEFDPLGNRVGRTFDDNGREIQRVDQGGQTWRATYDTLGRTLTRTNPLAQTTRFEYAGNNPNPKKIISPTERITQIGYDSRLNPTTVTDPAGAITRMEWTARGDLTASSDPLGNRTTLTYNAIGLPMAQIDPLGRSTGFAYDAVGNLTQLTNPAGEVTRLNYDALDRATQVTDALGQVTRFAYDAAGRLLSLTDPAGRTTQYAYDAYGRLATRTEPDGRVQRSDYRSDNLRSQTALPDARIVSYGYDAAKRLTSENAGGEINSFGYDARGLLTSAGNAAASLARSFDAAGRLTQETMHGQAVAISRSAEGERTQLNALGSVTNYTLDVRGLVTRIAVGGEPFDIAYDAAGRRTRLGLPNGSVATYGYDAANQLTALIHGGAFAANYRQTFDLAGRITRLTGDGADWNYGYDALGRLVAANHGSDAFAYSYDAVGNILGTGRTYDAGNRLTQDTDFNYSYDANGNLISKQHRTTGARSVYTWNARNQLVRLERFPDATATVPNKVLSFTYDPLGRRASKTEDGVSERYVYDGSDLIGVLDSLHSVQRRFSFGTGIDEPLRMAGSTGARYFHANHLGSVMALSASTGVVSQYNYDPYGKTRLTGEAANPFRYTGREQDAEDLYYYRARYYNPMVNRFLSEDPIGLTGSVNLYQYANANPLSFSDPSGLVSAGEVLAQIGAVGPIDAYTAKQLADQSLAAAQKSGLPGQHNGQADAYRHCLWSCLMAQKIGAKQAREVGDIHEKHGENPPGETCMDLHNNAQGRNAASGKDCAASCRSLLSGGKLMNSPCQMP</sequence>
<dbReference type="Proteomes" id="UP000019812">
    <property type="component" value="Unassembled WGS sequence"/>
</dbReference>
<keyword evidence="2" id="KW-0732">Signal</keyword>
<dbReference type="STRING" id="1457154.CAPSK01_000470"/>
<dbReference type="PANTHER" id="PTHR32305:SF15">
    <property type="entry name" value="PROTEIN RHSA-RELATED"/>
    <property type="match status" value="1"/>
</dbReference>